<dbReference type="EMBL" id="VHSH01000018">
    <property type="protein sequence ID" value="TQV70257.1"/>
    <property type="molecule type" value="Genomic_DNA"/>
</dbReference>
<dbReference type="InterPro" id="IPR031009">
    <property type="entry name" value="Tcm_partner"/>
</dbReference>
<evidence type="ECO:0000313" key="2">
    <source>
        <dbReference type="Proteomes" id="UP000315252"/>
    </source>
</evidence>
<protein>
    <submittedName>
        <fullName evidence="1">Three-Cys-motif partner protein TcmP</fullName>
    </submittedName>
</protein>
<keyword evidence="2" id="KW-1185">Reference proteome</keyword>
<dbReference type="AlphaFoldDB" id="A0A545SZ65"/>
<reference evidence="1 2" key="1">
    <citation type="submission" date="2019-06" db="EMBL/GenBank/DDBJ databases">
        <title>Whole genome sequence for Rhodospirillaceae sp. R148.</title>
        <authorList>
            <person name="Wang G."/>
        </authorList>
    </citation>
    <scope>NUCLEOTIDE SEQUENCE [LARGE SCALE GENOMIC DNA]</scope>
    <source>
        <strain evidence="1 2">R148</strain>
    </source>
</reference>
<gene>
    <name evidence="1" type="primary">tcmP</name>
    <name evidence="1" type="ORF">FKG95_28175</name>
</gene>
<evidence type="ECO:0000313" key="1">
    <source>
        <dbReference type="EMBL" id="TQV70257.1"/>
    </source>
</evidence>
<sequence length="383" mass="44644">MLEPSAYIDREQTYVKHFVLEKYLERVAYNIFSFQTDFTYVDGFSGPWKSENERYEDTSFFIAIAQLRAVRSNIKDSRNKDVNFRCMFIEKAPKAFQELEETVRNIQDVPIELIHGSFEDNVSRISEFAKTSFSLIFIDPTGWQGFSLEKITPLLNLRGEVLINFMSNFIVRFLEDPRPEIASSFDNLFGKNWFSEWSQLHSSGLSREAAAIEVYTQRLKRVGNFKHVTSTRILKPKADRSYFYLIYATQHWKGVQEFRSVEKKAIYEQERLRNAAKYTAEVAKTGQKSLFGEAVMEASNKTYEAERETQLEHAESKLTEALRRHPEGIKYEKLIGIILETPLVWESDLKKWLSDLKQSNKVMIPEMTGKQRVPKVGYLILPT</sequence>
<dbReference type="RefSeq" id="WP_142899808.1">
    <property type="nucleotide sequence ID" value="NZ_ML660069.1"/>
</dbReference>
<comment type="caution">
    <text evidence="1">The sequence shown here is derived from an EMBL/GenBank/DDBJ whole genome shotgun (WGS) entry which is preliminary data.</text>
</comment>
<proteinExistence type="predicted"/>
<dbReference type="OrthoDB" id="275124at2"/>
<dbReference type="NCBIfam" id="TIGR04474">
    <property type="entry name" value="tcm_partner"/>
    <property type="match status" value="1"/>
</dbReference>
<accession>A0A545SZ65</accession>
<dbReference type="Proteomes" id="UP000315252">
    <property type="component" value="Unassembled WGS sequence"/>
</dbReference>
<organism evidence="1 2">
    <name type="scientific">Denitrobaculum tricleocarpae</name>
    <dbReference type="NCBI Taxonomy" id="2591009"/>
    <lineage>
        <taxon>Bacteria</taxon>
        <taxon>Pseudomonadati</taxon>
        <taxon>Pseudomonadota</taxon>
        <taxon>Alphaproteobacteria</taxon>
        <taxon>Rhodospirillales</taxon>
        <taxon>Rhodospirillaceae</taxon>
        <taxon>Denitrobaculum</taxon>
    </lineage>
</organism>
<name>A0A545SZ65_9PROT</name>